<organism evidence="1 2">
    <name type="scientific">Meganyctiphanes norvegica</name>
    <name type="common">Northern krill</name>
    <name type="synonym">Thysanopoda norvegica</name>
    <dbReference type="NCBI Taxonomy" id="48144"/>
    <lineage>
        <taxon>Eukaryota</taxon>
        <taxon>Metazoa</taxon>
        <taxon>Ecdysozoa</taxon>
        <taxon>Arthropoda</taxon>
        <taxon>Crustacea</taxon>
        <taxon>Multicrustacea</taxon>
        <taxon>Malacostraca</taxon>
        <taxon>Eumalacostraca</taxon>
        <taxon>Eucarida</taxon>
        <taxon>Euphausiacea</taxon>
        <taxon>Euphausiidae</taxon>
        <taxon>Meganyctiphanes</taxon>
    </lineage>
</organism>
<comment type="caution">
    <text evidence="1">The sequence shown here is derived from an EMBL/GenBank/DDBJ whole genome shotgun (WGS) entry which is preliminary data.</text>
</comment>
<gene>
    <name evidence="1" type="ORF">MNOR_LOCUS18344</name>
</gene>
<protein>
    <submittedName>
        <fullName evidence="1">Uncharacterized protein</fullName>
    </submittedName>
</protein>
<name>A0AAV2R0G6_MEGNR</name>
<feature type="non-terminal residue" evidence="1">
    <location>
        <position position="1"/>
    </location>
</feature>
<evidence type="ECO:0000313" key="2">
    <source>
        <dbReference type="Proteomes" id="UP001497623"/>
    </source>
</evidence>
<reference evidence="1 2" key="1">
    <citation type="submission" date="2024-05" db="EMBL/GenBank/DDBJ databases">
        <authorList>
            <person name="Wallberg A."/>
        </authorList>
    </citation>
    <scope>NUCLEOTIDE SEQUENCE [LARGE SCALE GENOMIC DNA]</scope>
</reference>
<sequence>PHLLITDTIADVNTGVVCYESVPLLIPPSSGGWQHRMEEQEKEPIALHVLVVGFHHKKGMQGDYGKSMLTKKAGGPGGHIFFVRLSTFLLTGGYQIMTPYLHLSHDHCGRRQLLSIYCYRHVDTDINKTQKTGKFGIFKRCIVACSLLYGVNQERKVMVNNLYYSTAHCNIQDFAIYRSHNNLKWRCRQANDLCVLNIAVNNYRSVSVLSQLLPIGNKSWENPATNQVMPLQMMIACILMLLRARIP</sequence>
<dbReference type="EMBL" id="CAXKWB010013067">
    <property type="protein sequence ID" value="CAL4106479.1"/>
    <property type="molecule type" value="Genomic_DNA"/>
</dbReference>
<dbReference type="Proteomes" id="UP001497623">
    <property type="component" value="Unassembled WGS sequence"/>
</dbReference>
<evidence type="ECO:0000313" key="1">
    <source>
        <dbReference type="EMBL" id="CAL4106479.1"/>
    </source>
</evidence>
<feature type="non-terminal residue" evidence="1">
    <location>
        <position position="247"/>
    </location>
</feature>
<keyword evidence="2" id="KW-1185">Reference proteome</keyword>
<proteinExistence type="predicted"/>
<accession>A0AAV2R0G6</accession>
<dbReference type="AlphaFoldDB" id="A0AAV2R0G6"/>